<dbReference type="PANTHER" id="PTHR33321">
    <property type="match status" value="1"/>
</dbReference>
<feature type="compositionally biased region" description="Polar residues" evidence="1">
    <location>
        <begin position="25"/>
        <end position="36"/>
    </location>
</feature>
<protein>
    <submittedName>
        <fullName evidence="2">Peptidase of plants and bacteria-domain-containing protein</fullName>
    </submittedName>
</protein>
<feature type="region of interest" description="Disordered" evidence="1">
    <location>
        <begin position="1"/>
        <end position="36"/>
    </location>
</feature>
<organism evidence="2 3">
    <name type="scientific">Sphaerosporella brunnea</name>
    <dbReference type="NCBI Taxonomy" id="1250544"/>
    <lineage>
        <taxon>Eukaryota</taxon>
        <taxon>Fungi</taxon>
        <taxon>Dikarya</taxon>
        <taxon>Ascomycota</taxon>
        <taxon>Pezizomycotina</taxon>
        <taxon>Pezizomycetes</taxon>
        <taxon>Pezizales</taxon>
        <taxon>Pyronemataceae</taxon>
        <taxon>Sphaerosporella</taxon>
    </lineage>
</organism>
<comment type="caution">
    <text evidence="2">The sequence shown here is derived from an EMBL/GenBank/DDBJ whole genome shotgun (WGS) entry which is preliminary data.</text>
</comment>
<evidence type="ECO:0000313" key="2">
    <source>
        <dbReference type="EMBL" id="KAA8910515.1"/>
    </source>
</evidence>
<dbReference type="PANTHER" id="PTHR33321:SF12">
    <property type="entry name" value="PLANT BASIC SECRETORY PROTEIN (BSP) FAMILY PROTEIN"/>
    <property type="match status" value="1"/>
</dbReference>
<accession>A0A5J5F324</accession>
<evidence type="ECO:0000313" key="3">
    <source>
        <dbReference type="Proteomes" id="UP000326924"/>
    </source>
</evidence>
<dbReference type="OrthoDB" id="891726at2759"/>
<dbReference type="InterPro" id="IPR007541">
    <property type="entry name" value="Uncharacterised_BSP"/>
</dbReference>
<sequence length="434" mass="48184">MQSAIPTRSFVPAGALHNKSPPGDSPTSASSPSTGNRRYVDGWYMPRLDLHFEDLSTPGCRKFLAAAGADVDKLLTDAVVGVCKRLYGEPEKQPTHQESISLYIRPMSGVAYTAGKKNKQIHFSTDYIASIPQERVEKEVLGVVRHEMVHVWQWNGLNTCPGGLIEGIADWVRLRDGFIPPHWSRGGEEWDDGYQHTAYFLDWIEDTFGAGSVAWINSYLQESEYSDGMWQELCGGQTVEALWDTYKRCYDLEGAETAAPVIPTEAVKLSADVSITTEEIPVYNAAPAPGVSSGEHDRNTLVVVDQETEGVESIADSHDSSSSFDQFPYRGEAATADIFAERLKNLTFDGTRDGKRFVKEFEALVDRVNPQMPEADKRLLLVTALVGEKVNAWYEETDLDDELPYAVLADLLQRDWKGNSKRAVGLIDRDAKLA</sequence>
<reference evidence="2 3" key="1">
    <citation type="submission" date="2019-09" db="EMBL/GenBank/DDBJ databases">
        <title>Draft genome of the ectomycorrhizal ascomycete Sphaerosporella brunnea.</title>
        <authorList>
            <consortium name="DOE Joint Genome Institute"/>
            <person name="Benucci G.M."/>
            <person name="Marozzi G."/>
            <person name="Antonielli L."/>
            <person name="Sanchez S."/>
            <person name="Marco P."/>
            <person name="Wang X."/>
            <person name="Falini L.B."/>
            <person name="Barry K."/>
            <person name="Haridas S."/>
            <person name="Lipzen A."/>
            <person name="Labutti K."/>
            <person name="Grigoriev I.V."/>
            <person name="Murat C."/>
            <person name="Martin F."/>
            <person name="Albertini E."/>
            <person name="Donnini D."/>
            <person name="Bonito G."/>
        </authorList>
    </citation>
    <scope>NUCLEOTIDE SEQUENCE [LARGE SCALE GENOMIC DNA]</scope>
    <source>
        <strain evidence="2 3">Sb_GMNB300</strain>
    </source>
</reference>
<evidence type="ECO:0000256" key="1">
    <source>
        <dbReference type="SAM" id="MobiDB-lite"/>
    </source>
</evidence>
<gene>
    <name evidence="2" type="ORF">FN846DRAFT_917597</name>
</gene>
<dbReference type="Proteomes" id="UP000326924">
    <property type="component" value="Unassembled WGS sequence"/>
</dbReference>
<dbReference type="AlphaFoldDB" id="A0A5J5F324"/>
<dbReference type="InParanoid" id="A0A5J5F324"/>
<dbReference type="EMBL" id="VXIS01000045">
    <property type="protein sequence ID" value="KAA8910515.1"/>
    <property type="molecule type" value="Genomic_DNA"/>
</dbReference>
<dbReference type="Pfam" id="PF04450">
    <property type="entry name" value="BSP"/>
    <property type="match status" value="1"/>
</dbReference>
<keyword evidence="3" id="KW-1185">Reference proteome</keyword>
<name>A0A5J5F324_9PEZI</name>
<proteinExistence type="predicted"/>